<dbReference type="Proteomes" id="UP001230504">
    <property type="component" value="Unassembled WGS sequence"/>
</dbReference>
<dbReference type="RefSeq" id="XP_060407795.1">
    <property type="nucleotide sequence ID" value="XM_060559269.1"/>
</dbReference>
<dbReference type="GeneID" id="85443509"/>
<organism evidence="1 2">
    <name type="scientific">Colletotrichum navitas</name>
    <dbReference type="NCBI Taxonomy" id="681940"/>
    <lineage>
        <taxon>Eukaryota</taxon>
        <taxon>Fungi</taxon>
        <taxon>Dikarya</taxon>
        <taxon>Ascomycota</taxon>
        <taxon>Pezizomycotina</taxon>
        <taxon>Sordariomycetes</taxon>
        <taxon>Hypocreomycetidae</taxon>
        <taxon>Glomerellales</taxon>
        <taxon>Glomerellaceae</taxon>
        <taxon>Colletotrichum</taxon>
        <taxon>Colletotrichum graminicola species complex</taxon>
    </lineage>
</organism>
<proteinExistence type="predicted"/>
<gene>
    <name evidence="1" type="ORF">LY79DRAFT_571632</name>
</gene>
<evidence type="ECO:0000313" key="1">
    <source>
        <dbReference type="EMBL" id="KAK1569571.1"/>
    </source>
</evidence>
<comment type="caution">
    <text evidence="1">The sequence shown here is derived from an EMBL/GenBank/DDBJ whole genome shotgun (WGS) entry which is preliminary data.</text>
</comment>
<name>A0AAD8PL53_9PEZI</name>
<accession>A0AAD8PL53</accession>
<keyword evidence="2" id="KW-1185">Reference proteome</keyword>
<protein>
    <submittedName>
        <fullName evidence="1">Uncharacterized protein</fullName>
    </submittedName>
</protein>
<dbReference type="EMBL" id="JAHLJV010000129">
    <property type="protein sequence ID" value="KAK1569571.1"/>
    <property type="molecule type" value="Genomic_DNA"/>
</dbReference>
<dbReference type="AlphaFoldDB" id="A0AAD8PL53"/>
<evidence type="ECO:0000313" key="2">
    <source>
        <dbReference type="Proteomes" id="UP001230504"/>
    </source>
</evidence>
<reference evidence="1" key="1">
    <citation type="submission" date="2021-06" db="EMBL/GenBank/DDBJ databases">
        <title>Comparative genomics, transcriptomics and evolutionary studies reveal genomic signatures of adaptation to plant cell wall in hemibiotrophic fungi.</title>
        <authorList>
            <consortium name="DOE Joint Genome Institute"/>
            <person name="Baroncelli R."/>
            <person name="Diaz J.F."/>
            <person name="Benocci T."/>
            <person name="Peng M."/>
            <person name="Battaglia E."/>
            <person name="Haridas S."/>
            <person name="Andreopoulos W."/>
            <person name="Labutti K."/>
            <person name="Pangilinan J."/>
            <person name="Floch G.L."/>
            <person name="Makela M.R."/>
            <person name="Henrissat B."/>
            <person name="Grigoriev I.V."/>
            <person name="Crouch J.A."/>
            <person name="De Vries R.P."/>
            <person name="Sukno S.A."/>
            <person name="Thon M.R."/>
        </authorList>
    </citation>
    <scope>NUCLEOTIDE SEQUENCE</scope>
    <source>
        <strain evidence="1">CBS 125086</strain>
    </source>
</reference>
<sequence>MGMGSKVELEEYKRGLITPFPTDHYSQEKQTSKVICADLQATLHHYLVHHLTRNHSLSLHKYIMVSIKSLLIATLVSSIVATPIESFDPPENDLEFVNKVPVIESRGNGGGSGASGAASCDYNTKQRLDSEIQNRYQLKSRLDDEIQRRQGIKQQLDNQINQRQGQLGHC</sequence>